<evidence type="ECO:0000313" key="1">
    <source>
        <dbReference type="EMBL" id="CAM9675577.1"/>
    </source>
</evidence>
<evidence type="ECO:0000313" key="2">
    <source>
        <dbReference type="Proteomes" id="UP001162501"/>
    </source>
</evidence>
<organism evidence="1 2">
    <name type="scientific">Rangifer tarandus platyrhynchus</name>
    <name type="common">Svalbard reindeer</name>
    <dbReference type="NCBI Taxonomy" id="3082113"/>
    <lineage>
        <taxon>Eukaryota</taxon>
        <taxon>Metazoa</taxon>
        <taxon>Chordata</taxon>
        <taxon>Craniata</taxon>
        <taxon>Vertebrata</taxon>
        <taxon>Euteleostomi</taxon>
        <taxon>Mammalia</taxon>
        <taxon>Eutheria</taxon>
        <taxon>Laurasiatheria</taxon>
        <taxon>Artiodactyla</taxon>
        <taxon>Ruminantia</taxon>
        <taxon>Pecora</taxon>
        <taxon>Cervidae</taxon>
        <taxon>Odocoileinae</taxon>
        <taxon>Rangifer</taxon>
    </lineage>
</organism>
<name>A0AC59YGB3_RANTA</name>
<dbReference type="Proteomes" id="UP001162501">
    <property type="component" value="Chromosome 15"/>
</dbReference>
<sequence length="84" mass="8924">MWGCSVAILTLLELPLLSNGGPPWGLVQSTKPCVGGVDCRFPDGETKDGVGHGVDAGRAALVPDTLPWASRVGRRRCLPTQTRR</sequence>
<protein>
    <submittedName>
        <fullName evidence="1">Uncharacterized protein</fullName>
    </submittedName>
</protein>
<reference evidence="1" key="2">
    <citation type="submission" date="2025-03" db="EMBL/GenBank/DDBJ databases">
        <authorList>
            <consortium name="ELIXIR-Norway"/>
            <consortium name="Elixir Norway"/>
        </authorList>
    </citation>
    <scope>NUCLEOTIDE SEQUENCE</scope>
</reference>
<proteinExistence type="predicted"/>
<reference evidence="1" key="1">
    <citation type="submission" date="2023-05" db="EMBL/GenBank/DDBJ databases">
        <authorList>
            <consortium name="ELIXIR-Norway"/>
        </authorList>
    </citation>
    <scope>NUCLEOTIDE SEQUENCE</scope>
</reference>
<accession>A0AC59YGB3</accession>
<gene>
    <name evidence="1" type="ORF">MRATA1EN22A_LOCUS5859</name>
</gene>
<dbReference type="EMBL" id="OX596099">
    <property type="protein sequence ID" value="CAM9675577.1"/>
    <property type="molecule type" value="Genomic_DNA"/>
</dbReference>